<evidence type="ECO:0000313" key="2">
    <source>
        <dbReference type="Proteomes" id="UP000694720"/>
    </source>
</evidence>
<protein>
    <recommendedName>
        <fullName evidence="3">DUF1725 domain-containing protein</fullName>
    </recommendedName>
</protein>
<dbReference type="Proteomes" id="UP000694728">
    <property type="component" value="Unplaced"/>
</dbReference>
<dbReference type="Ensembl" id="ENSSSCT00045008238.1">
    <property type="protein sequence ID" value="ENSSSCP00045005592.1"/>
    <property type="gene ID" value="ENSSSCG00045004964.1"/>
</dbReference>
<evidence type="ECO:0000313" key="1">
    <source>
        <dbReference type="Ensembl" id="ENSSSCP00035008066.1"/>
    </source>
</evidence>
<evidence type="ECO:0008006" key="3">
    <source>
        <dbReference type="Google" id="ProtNLM"/>
    </source>
</evidence>
<dbReference type="Proteomes" id="UP000694720">
    <property type="component" value="Unplaced"/>
</dbReference>
<reference evidence="1" key="1">
    <citation type="submission" date="2025-05" db="UniProtKB">
        <authorList>
            <consortium name="Ensembl"/>
        </authorList>
    </citation>
    <scope>IDENTIFICATION</scope>
</reference>
<accession>A0A8D0YVH3</accession>
<organism evidence="1 2">
    <name type="scientific">Sus scrofa</name>
    <name type="common">Pig</name>
    <dbReference type="NCBI Taxonomy" id="9823"/>
    <lineage>
        <taxon>Eukaryota</taxon>
        <taxon>Metazoa</taxon>
        <taxon>Chordata</taxon>
        <taxon>Craniata</taxon>
        <taxon>Vertebrata</taxon>
        <taxon>Euteleostomi</taxon>
        <taxon>Mammalia</taxon>
        <taxon>Eutheria</taxon>
        <taxon>Laurasiatheria</taxon>
        <taxon>Artiodactyla</taxon>
        <taxon>Suina</taxon>
        <taxon>Suidae</taxon>
        <taxon>Sus</taxon>
    </lineage>
</organism>
<name>A0A8D0YVH3_PIG</name>
<sequence>MHAHVHCSTIHNSQDIETTQMSMTDDWIWKMWYIYTMECYSAIKRNDIMSFAATWMELENLILSEMSQKDKDKYHMISLITGI</sequence>
<dbReference type="Ensembl" id="ENSSSCT00035022070.1">
    <property type="protein sequence ID" value="ENSSSCP00035008066.1"/>
    <property type="gene ID" value="ENSSSCG00035017207.1"/>
</dbReference>
<dbReference type="AlphaFoldDB" id="A0A8D0YVH3"/>
<proteinExistence type="predicted"/>